<evidence type="ECO:0000313" key="2">
    <source>
        <dbReference type="EMBL" id="KAJ8332034.1"/>
    </source>
</evidence>
<dbReference type="AlphaFoldDB" id="A0A9Q1E4H2"/>
<dbReference type="InterPro" id="IPR001810">
    <property type="entry name" value="F-box_dom"/>
</dbReference>
<accession>A0A9Q1E4H2</accession>
<comment type="caution">
    <text evidence="2">The sequence shown here is derived from an EMBL/GenBank/DDBJ whole genome shotgun (WGS) entry which is preliminary data.</text>
</comment>
<dbReference type="Gene3D" id="1.20.1280.50">
    <property type="match status" value="1"/>
</dbReference>
<dbReference type="OrthoDB" id="8951552at2759"/>
<organism evidence="2 3">
    <name type="scientific">Synaphobranchus kaupii</name>
    <name type="common">Kaup's arrowtooth eel</name>
    <dbReference type="NCBI Taxonomy" id="118154"/>
    <lineage>
        <taxon>Eukaryota</taxon>
        <taxon>Metazoa</taxon>
        <taxon>Chordata</taxon>
        <taxon>Craniata</taxon>
        <taxon>Vertebrata</taxon>
        <taxon>Euteleostomi</taxon>
        <taxon>Actinopterygii</taxon>
        <taxon>Neopterygii</taxon>
        <taxon>Teleostei</taxon>
        <taxon>Anguilliformes</taxon>
        <taxon>Synaphobranchidae</taxon>
        <taxon>Synaphobranchus</taxon>
    </lineage>
</organism>
<gene>
    <name evidence="2" type="ORF">SKAU_G00429880</name>
</gene>
<reference evidence="2" key="1">
    <citation type="journal article" date="2023" name="Science">
        <title>Genome structures resolve the early diversification of teleost fishes.</title>
        <authorList>
            <person name="Parey E."/>
            <person name="Louis A."/>
            <person name="Montfort J."/>
            <person name="Bouchez O."/>
            <person name="Roques C."/>
            <person name="Iampietro C."/>
            <person name="Lluch J."/>
            <person name="Castinel A."/>
            <person name="Donnadieu C."/>
            <person name="Desvignes T."/>
            <person name="Floi Bucao C."/>
            <person name="Jouanno E."/>
            <person name="Wen M."/>
            <person name="Mejri S."/>
            <person name="Dirks R."/>
            <person name="Jansen H."/>
            <person name="Henkel C."/>
            <person name="Chen W.J."/>
            <person name="Zahm M."/>
            <person name="Cabau C."/>
            <person name="Klopp C."/>
            <person name="Thompson A.W."/>
            <person name="Robinson-Rechavi M."/>
            <person name="Braasch I."/>
            <person name="Lecointre G."/>
            <person name="Bobe J."/>
            <person name="Postlethwait J.H."/>
            <person name="Berthelot C."/>
            <person name="Roest Crollius H."/>
            <person name="Guiguen Y."/>
        </authorList>
    </citation>
    <scope>NUCLEOTIDE SEQUENCE</scope>
    <source>
        <strain evidence="2">WJC10195</strain>
    </source>
</reference>
<proteinExistence type="predicted"/>
<dbReference type="Pfam" id="PF00646">
    <property type="entry name" value="F-box"/>
    <property type="match status" value="1"/>
</dbReference>
<evidence type="ECO:0000259" key="1">
    <source>
        <dbReference type="Pfam" id="PF00646"/>
    </source>
</evidence>
<dbReference type="SUPFAM" id="SSF81383">
    <property type="entry name" value="F-box domain"/>
    <property type="match status" value="1"/>
</dbReference>
<feature type="domain" description="F-box" evidence="1">
    <location>
        <begin position="17"/>
        <end position="59"/>
    </location>
</feature>
<name>A0A9Q1E4H2_SYNKA</name>
<evidence type="ECO:0000313" key="3">
    <source>
        <dbReference type="Proteomes" id="UP001152622"/>
    </source>
</evidence>
<keyword evidence="3" id="KW-1185">Reference proteome</keyword>
<protein>
    <recommendedName>
        <fullName evidence="1">F-box domain-containing protein</fullName>
    </recommendedName>
</protein>
<dbReference type="EMBL" id="JAINUF010000057">
    <property type="protein sequence ID" value="KAJ8332034.1"/>
    <property type="molecule type" value="Genomic_DNA"/>
</dbReference>
<dbReference type="InterPro" id="IPR036047">
    <property type="entry name" value="F-box-like_dom_sf"/>
</dbReference>
<dbReference type="Proteomes" id="UP001152622">
    <property type="component" value="Unassembled WGS sequence"/>
</dbReference>
<sequence>MDSCLTNGVAVPIGSIEELSKDLLQKILLEVVHDAGALLTLSLVCRQFRDIVGASVFKRKAHLAWLDSPAVGTLLSPVLLSGGSVHSIPAPEELLVAVDGG</sequence>